<evidence type="ECO:0000256" key="2">
    <source>
        <dbReference type="ARBA" id="ARBA00022967"/>
    </source>
</evidence>
<protein>
    <recommendedName>
        <fullName evidence="5">NADH-quinone oxidoreductase subunit D domain-containing protein</fullName>
    </recommendedName>
</protein>
<keyword evidence="4" id="KW-0732">Signal</keyword>
<organism evidence="6">
    <name type="scientific">Salix viminalis</name>
    <name type="common">Common osier</name>
    <name type="synonym">Basket willow</name>
    <dbReference type="NCBI Taxonomy" id="40686"/>
    <lineage>
        <taxon>Eukaryota</taxon>
        <taxon>Viridiplantae</taxon>
        <taxon>Streptophyta</taxon>
        <taxon>Embryophyta</taxon>
        <taxon>Tracheophyta</taxon>
        <taxon>Spermatophyta</taxon>
        <taxon>Magnoliopsida</taxon>
        <taxon>eudicotyledons</taxon>
        <taxon>Gunneridae</taxon>
        <taxon>Pentapetalae</taxon>
        <taxon>rosids</taxon>
        <taxon>fabids</taxon>
        <taxon>Malpighiales</taxon>
        <taxon>Salicaceae</taxon>
        <taxon>Saliceae</taxon>
        <taxon>Salix</taxon>
    </lineage>
</organism>
<dbReference type="Gene3D" id="1.10.645.10">
    <property type="entry name" value="Cytochrome-c3 Hydrogenase, chain B"/>
    <property type="match status" value="1"/>
</dbReference>
<evidence type="ECO:0000313" key="6">
    <source>
        <dbReference type="EMBL" id="VFU59137.1"/>
    </source>
</evidence>
<sequence length="189" mass="21638">MLELSRIASHLLWLWPFMADIGGQTPFFYIFRERELIYDLFEAATGMRMMHNYFRIGGVAADLPHGWLDKCLDFCDYFLTGVAEYQKLITRNPIFLQRVEGIGIVSAEEAINWGLSGPMLRASGVRWIFVKLIIMSVMTNLIGSPVAKGRDSLARYLVRIGEMTESVKIIQQALKDSRGLMKFRNSKFC</sequence>
<dbReference type="GO" id="GO:0009535">
    <property type="term" value="C:chloroplast thylakoid membrane"/>
    <property type="evidence" value="ECO:0007669"/>
    <property type="project" value="TreeGrafter"/>
</dbReference>
<evidence type="ECO:0000259" key="5">
    <source>
        <dbReference type="Pfam" id="PF00346"/>
    </source>
</evidence>
<dbReference type="PANTHER" id="PTHR11993">
    <property type="entry name" value="NADH-UBIQUINONE OXIDOREDUCTASE 49 KDA SUBUNIT"/>
    <property type="match status" value="1"/>
</dbReference>
<dbReference type="SUPFAM" id="SSF56762">
    <property type="entry name" value="HydB/Nqo4-like"/>
    <property type="match status" value="1"/>
</dbReference>
<feature type="chain" id="PRO_5026729153" description="NADH-quinone oxidoreductase subunit D domain-containing protein" evidence="4">
    <location>
        <begin position="24"/>
        <end position="189"/>
    </location>
</feature>
<gene>
    <name evidence="6" type="ORF">SVIM_LOCUS434694</name>
</gene>
<name>A0A6N2NB07_SALVM</name>
<dbReference type="InterPro" id="IPR029014">
    <property type="entry name" value="NiFe-Hase_large"/>
</dbReference>
<dbReference type="InterPro" id="IPR001135">
    <property type="entry name" value="NADH_Q_OxRdtase_suD"/>
</dbReference>
<dbReference type="Pfam" id="PF00346">
    <property type="entry name" value="Complex1_49kDa"/>
    <property type="match status" value="1"/>
</dbReference>
<dbReference type="PANTHER" id="PTHR11993:SF10">
    <property type="entry name" value="NADH DEHYDROGENASE [UBIQUINONE] IRON-SULFUR PROTEIN 2, MITOCHONDRIAL"/>
    <property type="match status" value="1"/>
</dbReference>
<feature type="signal peptide" evidence="4">
    <location>
        <begin position="1"/>
        <end position="23"/>
    </location>
</feature>
<dbReference type="AlphaFoldDB" id="A0A6N2NB07"/>
<comment type="similarity">
    <text evidence="1">Belongs to the complex I 49 kDa subunit family.</text>
</comment>
<dbReference type="GO" id="GO:0048038">
    <property type="term" value="F:quinone binding"/>
    <property type="evidence" value="ECO:0007669"/>
    <property type="project" value="InterPro"/>
</dbReference>
<dbReference type="EMBL" id="CAADRP010002026">
    <property type="protein sequence ID" value="VFU59137.1"/>
    <property type="molecule type" value="Genomic_DNA"/>
</dbReference>
<dbReference type="InterPro" id="IPR022885">
    <property type="entry name" value="NDH1_su_D/H"/>
</dbReference>
<dbReference type="GO" id="GO:0051287">
    <property type="term" value="F:NAD binding"/>
    <property type="evidence" value="ECO:0007669"/>
    <property type="project" value="InterPro"/>
</dbReference>
<feature type="domain" description="NADH-quinone oxidoreductase subunit D" evidence="5">
    <location>
        <begin position="20"/>
        <end position="177"/>
    </location>
</feature>
<reference evidence="6" key="1">
    <citation type="submission" date="2019-03" db="EMBL/GenBank/DDBJ databases">
        <authorList>
            <person name="Mank J."/>
            <person name="Almeida P."/>
        </authorList>
    </citation>
    <scope>NUCLEOTIDE SEQUENCE</scope>
    <source>
        <strain evidence="6">78183</strain>
    </source>
</reference>
<keyword evidence="2" id="KW-1278">Translocase</keyword>
<dbReference type="GO" id="GO:0016651">
    <property type="term" value="F:oxidoreductase activity, acting on NAD(P)H"/>
    <property type="evidence" value="ECO:0007669"/>
    <property type="project" value="InterPro"/>
</dbReference>
<keyword evidence="3" id="KW-0520">NAD</keyword>
<proteinExistence type="inferred from homology"/>
<evidence type="ECO:0000256" key="3">
    <source>
        <dbReference type="ARBA" id="ARBA00023027"/>
    </source>
</evidence>
<evidence type="ECO:0000256" key="1">
    <source>
        <dbReference type="ARBA" id="ARBA00005769"/>
    </source>
</evidence>
<evidence type="ECO:0000256" key="4">
    <source>
        <dbReference type="SAM" id="SignalP"/>
    </source>
</evidence>
<accession>A0A6N2NB07</accession>